<organism evidence="2 3">
    <name type="scientific">Rhizobium aquaticum</name>
    <dbReference type="NCBI Taxonomy" id="1549636"/>
    <lineage>
        <taxon>Bacteria</taxon>
        <taxon>Pseudomonadati</taxon>
        <taxon>Pseudomonadota</taxon>
        <taxon>Alphaproteobacteria</taxon>
        <taxon>Hyphomicrobiales</taxon>
        <taxon>Rhizobiaceae</taxon>
        <taxon>Rhizobium/Agrobacterium group</taxon>
        <taxon>Rhizobium</taxon>
    </lineage>
</organism>
<dbReference type="EMBL" id="JBEPMB010000001">
    <property type="protein sequence ID" value="MET3613252.1"/>
    <property type="molecule type" value="Genomic_DNA"/>
</dbReference>
<feature type="signal peptide" evidence="1">
    <location>
        <begin position="1"/>
        <end position="22"/>
    </location>
</feature>
<name>A0ABV2IXM9_9HYPH</name>
<reference evidence="2 3" key="1">
    <citation type="submission" date="2024-06" db="EMBL/GenBank/DDBJ databases">
        <title>Genomic Encyclopedia of Type Strains, Phase IV (KMG-IV): sequencing the most valuable type-strain genomes for metagenomic binning, comparative biology and taxonomic classification.</title>
        <authorList>
            <person name="Goeker M."/>
        </authorList>
    </citation>
    <scope>NUCLEOTIDE SEQUENCE [LARGE SCALE GENOMIC DNA]</scope>
    <source>
        <strain evidence="2 3">DSM 29780</strain>
    </source>
</reference>
<keyword evidence="1" id="KW-0732">Signal</keyword>
<keyword evidence="3" id="KW-1185">Reference proteome</keyword>
<sequence>MTVGGKAKIVKLMVTGAMLAMAAITSGCATGKRAAAPLAFATPQTSYSSGDAFVRALDGGLVSQIQGADLGAEDRKLALQAEYKALEDAPGGQAVPWSGATGVSGTVVAATPYQVGTQNCRQYTQTVSVDGRSLVARGAACRNPNGTWTPLT</sequence>
<dbReference type="RefSeq" id="WP_354555734.1">
    <property type="nucleotide sequence ID" value="NZ_JBEPMB010000001.1"/>
</dbReference>
<dbReference type="PROSITE" id="PS51257">
    <property type="entry name" value="PROKAR_LIPOPROTEIN"/>
    <property type="match status" value="1"/>
</dbReference>
<evidence type="ECO:0000256" key="1">
    <source>
        <dbReference type="SAM" id="SignalP"/>
    </source>
</evidence>
<dbReference type="Proteomes" id="UP001549047">
    <property type="component" value="Unassembled WGS sequence"/>
</dbReference>
<dbReference type="PIRSF" id="PIRSF002721">
    <property type="entry name" value="Surface_antigen_Rickettsia"/>
    <property type="match status" value="1"/>
</dbReference>
<accession>A0ABV2IXM9</accession>
<proteinExistence type="predicted"/>
<evidence type="ECO:0000313" key="3">
    <source>
        <dbReference type="Proteomes" id="UP001549047"/>
    </source>
</evidence>
<gene>
    <name evidence="2" type="ORF">ABID16_001557</name>
</gene>
<evidence type="ECO:0000313" key="2">
    <source>
        <dbReference type="EMBL" id="MET3613252.1"/>
    </source>
</evidence>
<feature type="chain" id="PRO_5046475133" evidence="1">
    <location>
        <begin position="23"/>
        <end position="152"/>
    </location>
</feature>
<comment type="caution">
    <text evidence="2">The sequence shown here is derived from an EMBL/GenBank/DDBJ whole genome shotgun (WGS) entry which is preliminary data.</text>
</comment>
<protein>
    <submittedName>
        <fullName evidence="2">Surface antigen</fullName>
    </submittedName>
</protein>
<dbReference type="InterPro" id="IPR016364">
    <property type="entry name" value="Surface_antigen_Rickettsia"/>
</dbReference>